<gene>
    <name evidence="2" type="ORF">BU058_09965</name>
</gene>
<organism evidence="2 3">
    <name type="scientific">Staphylococcus succinus</name>
    <dbReference type="NCBI Taxonomy" id="61015"/>
    <lineage>
        <taxon>Bacteria</taxon>
        <taxon>Bacillati</taxon>
        <taxon>Bacillota</taxon>
        <taxon>Bacilli</taxon>
        <taxon>Bacillales</taxon>
        <taxon>Staphylococcaceae</taxon>
        <taxon>Staphylococcus</taxon>
    </lineage>
</organism>
<name>A0A9Q6HN60_9STAP</name>
<feature type="transmembrane region" description="Helical" evidence="1">
    <location>
        <begin position="12"/>
        <end position="30"/>
    </location>
</feature>
<feature type="transmembrane region" description="Helical" evidence="1">
    <location>
        <begin position="36"/>
        <end position="53"/>
    </location>
</feature>
<dbReference type="Proteomes" id="UP000241960">
    <property type="component" value="Unassembled WGS sequence"/>
</dbReference>
<sequence>MKTTKLRILLHSIWYFLVAILLIFIIFSDFNITNHLYFFIPYLIVCTFIGPLIDKLAPKQKRSDNNTNN</sequence>
<keyword evidence="1" id="KW-0812">Transmembrane</keyword>
<evidence type="ECO:0000256" key="1">
    <source>
        <dbReference type="SAM" id="Phobius"/>
    </source>
</evidence>
<dbReference type="AlphaFoldDB" id="A0A9Q6HN60"/>
<keyword evidence="1" id="KW-1133">Transmembrane helix</keyword>
<dbReference type="RefSeq" id="WP_107545237.1">
    <property type="nucleotide sequence ID" value="NZ_PZFQ01000034.1"/>
</dbReference>
<evidence type="ECO:0000313" key="3">
    <source>
        <dbReference type="Proteomes" id="UP000241960"/>
    </source>
</evidence>
<comment type="caution">
    <text evidence="2">The sequence shown here is derived from an EMBL/GenBank/DDBJ whole genome shotgun (WGS) entry which is preliminary data.</text>
</comment>
<keyword evidence="1" id="KW-0472">Membrane</keyword>
<dbReference type="EMBL" id="PZFQ01000034">
    <property type="protein sequence ID" value="PTI74737.1"/>
    <property type="molecule type" value="Genomic_DNA"/>
</dbReference>
<reference evidence="2 3" key="1">
    <citation type="journal article" date="2016" name="Front. Microbiol.">
        <title>Comprehensive Phylogenetic Analysis of Bovine Non-aureus Staphylococci Species Based on Whole-Genome Sequencing.</title>
        <authorList>
            <person name="Naushad S."/>
            <person name="Barkema H.W."/>
            <person name="Luby C."/>
            <person name="Condas L.A."/>
            <person name="Nobrega D.B."/>
            <person name="Carson D.A."/>
            <person name="De Buck J."/>
        </authorList>
    </citation>
    <scope>NUCLEOTIDE SEQUENCE [LARGE SCALE GENOMIC DNA]</scope>
    <source>
        <strain evidence="2 3">SNUC 1231</strain>
    </source>
</reference>
<accession>A0A9Q6HN60</accession>
<protein>
    <submittedName>
        <fullName evidence="2">Uncharacterized protein</fullName>
    </submittedName>
</protein>
<proteinExistence type="predicted"/>
<evidence type="ECO:0000313" key="2">
    <source>
        <dbReference type="EMBL" id="PTI74737.1"/>
    </source>
</evidence>